<comment type="similarity">
    <text evidence="1">Belongs to the LDH/MDH superfamily. MDH type 2 family.</text>
</comment>
<name>A0A8B9RNI3_ASTMX</name>
<dbReference type="FunFam" id="3.90.110.10:FF:000002">
    <property type="entry name" value="Malate dehydrogenase"/>
    <property type="match status" value="1"/>
</dbReference>
<feature type="binding site" evidence="7">
    <location>
        <position position="107"/>
    </location>
    <ligand>
        <name>substrate</name>
    </ligand>
</feature>
<evidence type="ECO:0000256" key="5">
    <source>
        <dbReference type="ARBA" id="ARBA00048549"/>
    </source>
</evidence>
<feature type="domain" description="Lactate/malate dehydrogenase N-terminal" evidence="11">
    <location>
        <begin position="15"/>
        <end position="161"/>
    </location>
</feature>
<dbReference type="InterPro" id="IPR010945">
    <property type="entry name" value="Malate_DH_type2"/>
</dbReference>
<comment type="function">
    <text evidence="4">Catalyzes the reduction of aromatic alpha-keto acids in the presence of NADH. Plays essential roles in the malate-aspartate shuttle and the tricarboxylic acid cycle, important in mitochondrial NADH supply for oxidative phosphorylation. Catalyzes the reduction of 2-oxoglutarate to 2-hydroxyglutarate, leading to elevated reactive oxygen species (ROS).</text>
</comment>
<feature type="binding site" evidence="7">
    <location>
        <position position="140"/>
    </location>
    <ligand>
        <name>substrate</name>
    </ligand>
</feature>
<keyword evidence="3 8" id="KW-0520">NAD</keyword>
<feature type="active site" description="Proton acceptor" evidence="6">
    <location>
        <position position="196"/>
    </location>
</feature>
<dbReference type="GO" id="GO:0006108">
    <property type="term" value="P:malate metabolic process"/>
    <property type="evidence" value="ECO:0007669"/>
    <property type="project" value="InterPro"/>
</dbReference>
<dbReference type="Proteomes" id="UP000694621">
    <property type="component" value="Unplaced"/>
</dbReference>
<proteinExistence type="inferred from homology"/>
<comment type="catalytic activity">
    <reaction evidence="5">
        <text>(S)-2-hydroxyglutarate + NAD(+) = 2-oxoglutarate + NADH + H(+)</text>
        <dbReference type="Rhea" id="RHEA:57172"/>
        <dbReference type="ChEBI" id="CHEBI:15378"/>
        <dbReference type="ChEBI" id="CHEBI:16782"/>
        <dbReference type="ChEBI" id="CHEBI:16810"/>
        <dbReference type="ChEBI" id="CHEBI:57540"/>
        <dbReference type="ChEBI" id="CHEBI:57945"/>
    </reaction>
    <physiologicalReaction direction="right-to-left" evidence="5">
        <dbReference type="Rhea" id="RHEA:57174"/>
    </physiologicalReaction>
</comment>
<dbReference type="NCBIfam" id="NF003916">
    <property type="entry name" value="PRK05442.1"/>
    <property type="match status" value="1"/>
</dbReference>
<dbReference type="SUPFAM" id="SSF51735">
    <property type="entry name" value="NAD(P)-binding Rossmann-fold domains"/>
    <property type="match status" value="1"/>
</dbReference>
<dbReference type="InterPro" id="IPR001252">
    <property type="entry name" value="Malate_DH_AS"/>
</dbReference>
<dbReference type="Gene3D" id="3.90.110.10">
    <property type="entry name" value="Lactate dehydrogenase/glycoside hydrolase, family 4, C-terminal"/>
    <property type="match status" value="1"/>
</dbReference>
<dbReference type="Pfam" id="PF02866">
    <property type="entry name" value="Ldh_1_C"/>
    <property type="match status" value="1"/>
</dbReference>
<dbReference type="Pfam" id="PF00056">
    <property type="entry name" value="Ldh_1_N"/>
    <property type="match status" value="1"/>
</dbReference>
<dbReference type="Ensembl" id="ENSAMXT00005059863.1">
    <property type="protein sequence ID" value="ENSAMXP00005055381.1"/>
    <property type="gene ID" value="ENSAMXG00005024644.1"/>
</dbReference>
<dbReference type="PROSITE" id="PS00068">
    <property type="entry name" value="MDH"/>
    <property type="match status" value="1"/>
</dbReference>
<dbReference type="FunFam" id="3.40.50.720:FF:000010">
    <property type="entry name" value="Malate dehydrogenase"/>
    <property type="match status" value="1"/>
</dbReference>
<evidence type="ECO:0000259" key="12">
    <source>
        <dbReference type="Pfam" id="PF02866"/>
    </source>
</evidence>
<dbReference type="AlphaFoldDB" id="A0A8B9RNI3"/>
<accession>A0A8B9RNI3</accession>
<dbReference type="NCBIfam" id="TIGR01759">
    <property type="entry name" value="MalateDH-SF1"/>
    <property type="match status" value="1"/>
</dbReference>
<evidence type="ECO:0000256" key="8">
    <source>
        <dbReference type="PIRSR" id="PIRSR000102-3"/>
    </source>
</evidence>
<keyword evidence="2 9" id="KW-0560">Oxidoreductase</keyword>
<gene>
    <name evidence="13" type="primary">mdh1ab</name>
</gene>
<dbReference type="PIRSF" id="PIRSF000102">
    <property type="entry name" value="Lac_mal_DH"/>
    <property type="match status" value="1"/>
</dbReference>
<evidence type="ECO:0000256" key="1">
    <source>
        <dbReference type="ARBA" id="ARBA00009613"/>
    </source>
</evidence>
<evidence type="ECO:0000313" key="13">
    <source>
        <dbReference type="Ensembl" id="ENSAMXP00005055381.1"/>
    </source>
</evidence>
<dbReference type="GO" id="GO:0006099">
    <property type="term" value="P:tricarboxylic acid cycle"/>
    <property type="evidence" value="ECO:0007669"/>
    <property type="project" value="UniProtKB-KW"/>
</dbReference>
<dbReference type="InterPro" id="IPR001236">
    <property type="entry name" value="Lactate/malate_DH_N"/>
</dbReference>
<reference evidence="13" key="1">
    <citation type="submission" date="2025-08" db="UniProtKB">
        <authorList>
            <consortium name="Ensembl"/>
        </authorList>
    </citation>
    <scope>IDENTIFICATION</scope>
</reference>
<dbReference type="SUPFAM" id="SSF56327">
    <property type="entry name" value="LDH C-terminal domain-like"/>
    <property type="match status" value="1"/>
</dbReference>
<dbReference type="InterPro" id="IPR015955">
    <property type="entry name" value="Lactate_DH/Glyco_Ohase_4_C"/>
</dbReference>
<sequence>MFVFVFFCPQAETIRVLVTGAAGQIAYSLLYSIAKGDVFGRDQPLVLVLLDIPPMLPVLEGVVMELQDCALPILKEVIPTDKEEVAFKDLDAAILVGSMPRKEGMERKDLLKANVAIFKSQGAALDKYAKKTVKVLVVGNPANTNCLVAAKSAPSIPKENFSCLTRLDHNRARSQVAMRCGIPADNVKNVIIWGNHSSTQYPDVHHCMVSVGGKDVAAFDMVKDDDWLKGDFISTVQQRGAAVIKARKLSSAMSAAKAICDHMRDIWNGTPEGEFISMGVYSTGNPYGVPEDLIYSFPVTIKDKSWKIVDGLAINDFSRAKMDATAAELVEERDTAVSFLGVSAG</sequence>
<dbReference type="PANTHER" id="PTHR23382">
    <property type="entry name" value="MALATE DEHYDROGENASE"/>
    <property type="match status" value="1"/>
</dbReference>
<feature type="binding site" evidence="7">
    <location>
        <position position="171"/>
    </location>
    <ligand>
        <name>substrate</name>
    </ligand>
</feature>
<organism evidence="13 14">
    <name type="scientific">Astyanax mexicanus</name>
    <name type="common">Blind cave fish</name>
    <name type="synonym">Astyanax fasciatus mexicanus</name>
    <dbReference type="NCBI Taxonomy" id="7994"/>
    <lineage>
        <taxon>Eukaryota</taxon>
        <taxon>Metazoa</taxon>
        <taxon>Chordata</taxon>
        <taxon>Craniata</taxon>
        <taxon>Vertebrata</taxon>
        <taxon>Euteleostomi</taxon>
        <taxon>Actinopterygii</taxon>
        <taxon>Neopterygii</taxon>
        <taxon>Teleostei</taxon>
        <taxon>Ostariophysi</taxon>
        <taxon>Characiformes</taxon>
        <taxon>Characoidei</taxon>
        <taxon>Acestrorhamphidae</taxon>
        <taxon>Acestrorhamphinae</taxon>
        <taxon>Astyanax</taxon>
    </lineage>
</organism>
<keyword evidence="10" id="KW-0816">Tricarboxylic acid cycle</keyword>
<dbReference type="NCBIfam" id="TIGR01758">
    <property type="entry name" value="MDH_euk_cyt"/>
    <property type="match status" value="1"/>
</dbReference>
<dbReference type="Gene3D" id="3.40.50.720">
    <property type="entry name" value="NAD(P)-binding Rossmann-like Domain"/>
    <property type="match status" value="1"/>
</dbReference>
<evidence type="ECO:0000256" key="6">
    <source>
        <dbReference type="PIRSR" id="PIRSR000102-1"/>
    </source>
</evidence>
<evidence type="ECO:0000256" key="3">
    <source>
        <dbReference type="ARBA" id="ARBA00023027"/>
    </source>
</evidence>
<feature type="domain" description="Lactate/malate dehydrogenase C-terminal" evidence="12">
    <location>
        <begin position="165"/>
        <end position="339"/>
    </location>
</feature>
<dbReference type="EC" id="1.1.1.37" evidence="10"/>
<feature type="binding site" evidence="8">
    <location>
        <position position="51"/>
    </location>
    <ligand>
        <name>NAD(+)</name>
        <dbReference type="ChEBI" id="CHEBI:57540"/>
    </ligand>
</feature>
<evidence type="ECO:0000256" key="9">
    <source>
        <dbReference type="RuleBase" id="RU003369"/>
    </source>
</evidence>
<dbReference type="GO" id="GO:0030060">
    <property type="term" value="F:L-malate dehydrogenase (NAD+) activity"/>
    <property type="evidence" value="ECO:0007669"/>
    <property type="project" value="UniProtKB-EC"/>
</dbReference>
<evidence type="ECO:0000256" key="4">
    <source>
        <dbReference type="ARBA" id="ARBA00045153"/>
    </source>
</evidence>
<dbReference type="HAMAP" id="MF_01517">
    <property type="entry name" value="Malate_dehydrog_2"/>
    <property type="match status" value="1"/>
</dbReference>
<dbReference type="InterPro" id="IPR022383">
    <property type="entry name" value="Lactate/malate_DH_C"/>
</dbReference>
<feature type="binding site" evidence="8">
    <location>
        <begin position="138"/>
        <end position="140"/>
    </location>
    <ligand>
        <name>NAD(+)</name>
        <dbReference type="ChEBI" id="CHEBI:57540"/>
    </ligand>
</feature>
<dbReference type="InterPro" id="IPR001557">
    <property type="entry name" value="L-lactate/malate_DH"/>
</dbReference>
<evidence type="ECO:0000313" key="14">
    <source>
        <dbReference type="Proteomes" id="UP000694621"/>
    </source>
</evidence>
<comment type="catalytic activity">
    <reaction evidence="10">
        <text>(S)-malate + NAD(+) = oxaloacetate + NADH + H(+)</text>
        <dbReference type="Rhea" id="RHEA:21432"/>
        <dbReference type="ChEBI" id="CHEBI:15378"/>
        <dbReference type="ChEBI" id="CHEBI:15589"/>
        <dbReference type="ChEBI" id="CHEBI:16452"/>
        <dbReference type="ChEBI" id="CHEBI:57540"/>
        <dbReference type="ChEBI" id="CHEBI:57945"/>
        <dbReference type="EC" id="1.1.1.37"/>
    </reaction>
</comment>
<evidence type="ECO:0000256" key="2">
    <source>
        <dbReference type="ARBA" id="ARBA00023002"/>
    </source>
</evidence>
<feature type="binding site" evidence="7">
    <location>
        <position position="101"/>
    </location>
    <ligand>
        <name>substrate</name>
    </ligand>
</feature>
<dbReference type="InterPro" id="IPR036291">
    <property type="entry name" value="NAD(P)-bd_dom_sf"/>
</dbReference>
<feature type="binding site" evidence="8">
    <location>
        <position position="114"/>
    </location>
    <ligand>
        <name>NAD(+)</name>
        <dbReference type="ChEBI" id="CHEBI:57540"/>
    </ligand>
</feature>
<dbReference type="CDD" id="cd01336">
    <property type="entry name" value="MDH_cytoplasmic_cytosolic"/>
    <property type="match status" value="1"/>
</dbReference>
<evidence type="ECO:0000256" key="10">
    <source>
        <dbReference type="RuleBase" id="RU003405"/>
    </source>
</evidence>
<evidence type="ECO:0000256" key="7">
    <source>
        <dbReference type="PIRSR" id="PIRSR000102-2"/>
    </source>
</evidence>
<dbReference type="InterPro" id="IPR011274">
    <property type="entry name" value="Malate_DH_NAD-dep_euk"/>
</dbReference>
<evidence type="ECO:0000259" key="11">
    <source>
        <dbReference type="Pfam" id="PF00056"/>
    </source>
</evidence>
<protein>
    <recommendedName>
        <fullName evidence="10">Malate dehydrogenase</fullName>
        <ecNumber evidence="10">1.1.1.37</ecNumber>
    </recommendedName>
</protein>